<dbReference type="Proteomes" id="UP000467249">
    <property type="component" value="Chromosome"/>
</dbReference>
<keyword evidence="3" id="KW-1185">Reference proteome</keyword>
<proteinExistence type="predicted"/>
<dbReference type="EMBL" id="AP022620">
    <property type="protein sequence ID" value="BBZ79147.1"/>
    <property type="molecule type" value="Genomic_DNA"/>
</dbReference>
<dbReference type="KEGG" id="many:MANY_44840"/>
<dbReference type="InterPro" id="IPR058593">
    <property type="entry name" value="ARB_07466-like_C"/>
</dbReference>
<evidence type="ECO:0000313" key="2">
    <source>
        <dbReference type="EMBL" id="BBZ79147.1"/>
    </source>
</evidence>
<accession>A0A6N4WG29</accession>
<evidence type="ECO:0000313" key="3">
    <source>
        <dbReference type="Proteomes" id="UP000467249"/>
    </source>
</evidence>
<name>A0A6N4WG29_9MYCO</name>
<gene>
    <name evidence="2" type="ORF">MANY_44840</name>
</gene>
<sequence>MVLAVIGVPIALALAVGGDVQPLSVQRAAAPAVVDPAPCCLQLVAADAAIAAPGGAVSVGFAPQASRASRWVVDTRSRFLPVGLAPEKGLQVKTILVSRAISAEFPQIHNMGGVRPDALRWHPEGLAVDVMIPNPGSAEGIALGNAIVEYVFKNAKRFGIQDAIWRGVYYTPSGPSGFGYGHYDHVHVTTLGGGYPTGNEVYYR</sequence>
<dbReference type="Pfam" id="PF26571">
    <property type="entry name" value="VldE"/>
    <property type="match status" value="1"/>
</dbReference>
<evidence type="ECO:0000259" key="1">
    <source>
        <dbReference type="Pfam" id="PF26571"/>
    </source>
</evidence>
<organism evidence="2 3">
    <name type="scientific">Mycolicibacterium anyangense</name>
    <dbReference type="NCBI Taxonomy" id="1431246"/>
    <lineage>
        <taxon>Bacteria</taxon>
        <taxon>Bacillati</taxon>
        <taxon>Actinomycetota</taxon>
        <taxon>Actinomycetes</taxon>
        <taxon>Mycobacteriales</taxon>
        <taxon>Mycobacteriaceae</taxon>
        <taxon>Mycolicibacterium</taxon>
    </lineage>
</organism>
<reference evidence="2 3" key="1">
    <citation type="journal article" date="2019" name="Emerg. Microbes Infect.">
        <title>Comprehensive subspecies identification of 175 nontuberculous mycobacteria species based on 7547 genomic profiles.</title>
        <authorList>
            <person name="Matsumoto Y."/>
            <person name="Kinjo T."/>
            <person name="Motooka D."/>
            <person name="Nabeya D."/>
            <person name="Jung N."/>
            <person name="Uechi K."/>
            <person name="Horii T."/>
            <person name="Iida T."/>
            <person name="Fujita J."/>
            <person name="Nakamura S."/>
        </authorList>
    </citation>
    <scope>NUCLEOTIDE SEQUENCE [LARGE SCALE GENOMIC DNA]</scope>
    <source>
        <strain evidence="2 3">JCM 30275</strain>
    </source>
</reference>
<dbReference type="AlphaFoldDB" id="A0A6N4WG29"/>
<feature type="domain" description="ARB-07466-like C-terminal" evidence="1">
    <location>
        <begin position="87"/>
        <end position="176"/>
    </location>
</feature>
<protein>
    <recommendedName>
        <fullName evidence="1">ARB-07466-like C-terminal domain-containing protein</fullName>
    </recommendedName>
</protein>